<accession>A0A5B8RH74</accession>
<reference evidence="4" key="1">
    <citation type="submission" date="2019-06" db="EMBL/GenBank/DDBJ databases">
        <authorList>
            <person name="Murdoch R.W."/>
            <person name="Fathepure B."/>
        </authorList>
    </citation>
    <scope>NUCLEOTIDE SEQUENCE</scope>
</reference>
<dbReference type="InterPro" id="IPR007844">
    <property type="entry name" value="AsmA"/>
</dbReference>
<organism evidence="4">
    <name type="scientific">uncultured organism</name>
    <dbReference type="NCBI Taxonomy" id="155900"/>
    <lineage>
        <taxon>unclassified sequences</taxon>
        <taxon>environmental samples</taxon>
    </lineage>
</organism>
<dbReference type="EMBL" id="MN079181">
    <property type="protein sequence ID" value="QEA06892.1"/>
    <property type="molecule type" value="Genomic_DNA"/>
</dbReference>
<keyword evidence="2" id="KW-0472">Membrane</keyword>
<dbReference type="GO" id="GO:0090313">
    <property type="term" value="P:regulation of protein targeting to membrane"/>
    <property type="evidence" value="ECO:0007669"/>
    <property type="project" value="TreeGrafter"/>
</dbReference>
<dbReference type="GO" id="GO:0005886">
    <property type="term" value="C:plasma membrane"/>
    <property type="evidence" value="ECO:0007669"/>
    <property type="project" value="TreeGrafter"/>
</dbReference>
<dbReference type="AlphaFoldDB" id="A0A5B8RH74"/>
<evidence type="ECO:0000256" key="1">
    <source>
        <dbReference type="SAM" id="MobiDB-lite"/>
    </source>
</evidence>
<proteinExistence type="predicted"/>
<feature type="transmembrane region" description="Helical" evidence="2">
    <location>
        <begin position="7"/>
        <end position="30"/>
    </location>
</feature>
<dbReference type="PANTHER" id="PTHR30441">
    <property type="entry name" value="DUF748 DOMAIN-CONTAINING PROTEIN"/>
    <property type="match status" value="1"/>
</dbReference>
<sequence>MGKLLKWVVIVVIALIALVVAAALAVVAFVDPNDYREDIAAVVERNTGRSLAIDGDIELSFFPRLGLAVNDVALADAPGFGEEPFAEVGRVTLGVGLSSLISGEPRLDTITLEGLRLRLIRNADGEANWEQFTPPAQKAAAGQVVPVSLTPVQQDGAAPALPAMVRNARLDGVEVSDARISYRDEGAGTAFAVEPLNLSLEDVRFGAPVPLEADWQASLGEGVSLAGELAATLQVDDALREATVTGIALDLTASGDGVPAGEQTVTVTVSGEARADLAGGTYRIPELSVAGAGAELHGNAEVRTTDQGPVAAASLNVPAVSPREVMDALDMAVPETRDPDVLKRLEASTELRYSGGTLRADPLNLTLDDTTVKGTASVSDFADPAIAFDLSTESLNVDRYLPPASEGGQQAGTPGGAAAKGAGEIPVDTLRALNLDGRLAVGQLTVSGLKLSDVEVVVRAADGKLRVHPLNAALYGGNYQGDVRVDATGEEPRVQVDERLSGVSAGPLLTDMAGFERLLGTANLSLQASTAGRQTDALIKALQGQARFEFTDGAVKGINIAQMLREAVARFRGESVKEAAGERRTDFSSLTGTVQIDGGVLRNKDLQAKTPLLRLDGDGDVNLVSREMDYNLTVNVVGSLEGQGGEELAALKRVPVPLRFRGPLTGPSVELAVGEALQRAAQGRVKEKVDEKKAEVKAKAKEEIEKKVGDRLKGLFGD</sequence>
<protein>
    <recommendedName>
        <fullName evidence="3">AsmA domain-containing protein</fullName>
    </recommendedName>
</protein>
<gene>
    <name evidence="4" type="ORF">KBTEX_03234</name>
</gene>
<dbReference type="PANTHER" id="PTHR30441:SF4">
    <property type="entry name" value="PROTEIN ASMA"/>
    <property type="match status" value="1"/>
</dbReference>
<evidence type="ECO:0000259" key="3">
    <source>
        <dbReference type="Pfam" id="PF05170"/>
    </source>
</evidence>
<evidence type="ECO:0000256" key="2">
    <source>
        <dbReference type="SAM" id="Phobius"/>
    </source>
</evidence>
<feature type="domain" description="AsmA" evidence="3">
    <location>
        <begin position="1"/>
        <end position="606"/>
    </location>
</feature>
<keyword evidence="2" id="KW-1133">Transmembrane helix</keyword>
<feature type="region of interest" description="Disordered" evidence="1">
    <location>
        <begin position="400"/>
        <end position="420"/>
    </location>
</feature>
<name>A0A5B8RH74_9ZZZZ</name>
<dbReference type="Pfam" id="PF05170">
    <property type="entry name" value="AsmA"/>
    <property type="match status" value="1"/>
</dbReference>
<keyword evidence="2" id="KW-0812">Transmembrane</keyword>
<dbReference type="InterPro" id="IPR052894">
    <property type="entry name" value="AsmA-related"/>
</dbReference>
<evidence type="ECO:0000313" key="4">
    <source>
        <dbReference type="EMBL" id="QEA06892.1"/>
    </source>
</evidence>